<evidence type="ECO:0000313" key="3">
    <source>
        <dbReference type="Proteomes" id="UP000499080"/>
    </source>
</evidence>
<organism evidence="2 3">
    <name type="scientific">Araneus ventricosus</name>
    <name type="common">Orbweaver spider</name>
    <name type="synonym">Epeira ventricosa</name>
    <dbReference type="NCBI Taxonomy" id="182803"/>
    <lineage>
        <taxon>Eukaryota</taxon>
        <taxon>Metazoa</taxon>
        <taxon>Ecdysozoa</taxon>
        <taxon>Arthropoda</taxon>
        <taxon>Chelicerata</taxon>
        <taxon>Arachnida</taxon>
        <taxon>Araneae</taxon>
        <taxon>Araneomorphae</taxon>
        <taxon>Entelegynae</taxon>
        <taxon>Araneoidea</taxon>
        <taxon>Araneidae</taxon>
        <taxon>Araneus</taxon>
    </lineage>
</organism>
<accession>A0A4Y2H1C5</accession>
<proteinExistence type="predicted"/>
<keyword evidence="1" id="KW-0472">Membrane</keyword>
<dbReference type="AlphaFoldDB" id="A0A4Y2H1C5"/>
<dbReference type="EMBL" id="BGPR01001654">
    <property type="protein sequence ID" value="GBM58895.1"/>
    <property type="molecule type" value="Genomic_DNA"/>
</dbReference>
<comment type="caution">
    <text evidence="2">The sequence shown here is derived from an EMBL/GenBank/DDBJ whole genome shotgun (WGS) entry which is preliminary data.</text>
</comment>
<gene>
    <name evidence="2" type="ORF">AVEN_11531_1</name>
</gene>
<dbReference type="Proteomes" id="UP000499080">
    <property type="component" value="Unassembled WGS sequence"/>
</dbReference>
<protein>
    <submittedName>
        <fullName evidence="2">Uncharacterized protein</fullName>
    </submittedName>
</protein>
<keyword evidence="1" id="KW-0812">Transmembrane</keyword>
<keyword evidence="1" id="KW-1133">Transmembrane helix</keyword>
<sequence length="208" mass="22769">MSRGIEYRGQDKESFENDDDATVLRTIGVFSCVLLCIAPSELVAGLLYTAHYSVKSKFIRRGELGGVHPSAVWWMDTCSLLTIQCNPRFILMEERAGVEDASFPLDWWMDSCSLLFYSAQSKVHSGGGESWRGGCILPSRLMDGHLFTSGYSGQSNVHSGGGCILPSSLVDGHLFTAGYSGLRHKLEIYCRASSDTTRAILFIGLIGL</sequence>
<evidence type="ECO:0000256" key="1">
    <source>
        <dbReference type="SAM" id="Phobius"/>
    </source>
</evidence>
<evidence type="ECO:0000313" key="2">
    <source>
        <dbReference type="EMBL" id="GBM58895.1"/>
    </source>
</evidence>
<reference evidence="2 3" key="1">
    <citation type="journal article" date="2019" name="Sci. Rep.">
        <title>Orb-weaving spider Araneus ventricosus genome elucidates the spidroin gene catalogue.</title>
        <authorList>
            <person name="Kono N."/>
            <person name="Nakamura H."/>
            <person name="Ohtoshi R."/>
            <person name="Moran D.A.P."/>
            <person name="Shinohara A."/>
            <person name="Yoshida Y."/>
            <person name="Fujiwara M."/>
            <person name="Mori M."/>
            <person name="Tomita M."/>
            <person name="Arakawa K."/>
        </authorList>
    </citation>
    <scope>NUCLEOTIDE SEQUENCE [LARGE SCALE GENOMIC DNA]</scope>
</reference>
<feature type="transmembrane region" description="Helical" evidence="1">
    <location>
        <begin position="27"/>
        <end position="50"/>
    </location>
</feature>
<name>A0A4Y2H1C5_ARAVE</name>
<keyword evidence="3" id="KW-1185">Reference proteome</keyword>